<keyword evidence="8" id="KW-0012">Acyltransferase</keyword>
<feature type="transmembrane region" description="Helical" evidence="8">
    <location>
        <begin position="362"/>
        <end position="380"/>
    </location>
</feature>
<organism evidence="9 10">
    <name type="scientific">Mycena pura</name>
    <dbReference type="NCBI Taxonomy" id="153505"/>
    <lineage>
        <taxon>Eukaryota</taxon>
        <taxon>Fungi</taxon>
        <taxon>Dikarya</taxon>
        <taxon>Basidiomycota</taxon>
        <taxon>Agaricomycotina</taxon>
        <taxon>Agaricomycetes</taxon>
        <taxon>Agaricomycetidae</taxon>
        <taxon>Agaricales</taxon>
        <taxon>Marasmiineae</taxon>
        <taxon>Mycenaceae</taxon>
        <taxon>Mycena</taxon>
    </lineage>
</organism>
<dbReference type="PANTHER" id="PTHR20661:SF0">
    <property type="entry name" value="PHOSPHATIDYLINOSITOL-GLYCAN BIOSYNTHESIS CLASS W PROTEIN"/>
    <property type="match status" value="1"/>
</dbReference>
<evidence type="ECO:0000256" key="8">
    <source>
        <dbReference type="RuleBase" id="RU280819"/>
    </source>
</evidence>
<dbReference type="EC" id="2.3.-.-" evidence="8"/>
<keyword evidence="8" id="KW-0256">Endoplasmic reticulum</keyword>
<feature type="transmembrane region" description="Helical" evidence="8">
    <location>
        <begin position="20"/>
        <end position="40"/>
    </location>
</feature>
<evidence type="ECO:0000313" key="9">
    <source>
        <dbReference type="EMBL" id="KAJ7226797.1"/>
    </source>
</evidence>
<gene>
    <name evidence="9" type="ORF">GGX14DRAFT_347138</name>
</gene>
<sequence>MNEYKASKEAFVSGMTGSTIFHVNLISSVALASIALYSALRTRVCRADIPFVFSWMILVLPLILSMTLFADNPVLLVVILLVPTILVCLRAPRLGATIPLAGASQGSAKSPPAEPKYEFNSNLAPLPALTTYRAHMMLMTVLGILAVDFPVFPRSLAKCESYGVSLMDLGVGSFVFSNGVVSAIPLIKYPRYLQAPLFPKLCAVVQKTLPIIALGVIRVLLVKGTEYPEHETEYGTHWNFFITLALLPVFQVLLHPLIYDVLSRDVPLSCLGAGFGLLQQLALSKLGLKEYVKTAPRINLISANKEGIASLLGYLSIHTLGISIGTIVLPPLPSYFRRQFVEGFRSMDLDRPRWIDKTAIELASYSIVWWAVFGLTRLIGMDEGVSRQTANFPYVMWITAFNTSFILAYVVLDMIFYPLPVPKPKITSPPSPASRYYSPTPTPPPSPIYTPPLLEAINKNSLLLFLLANVGTGLVNVSMQTMYAETATSMGVLTLYALAFCCVAWALRQTRVWRL</sequence>
<evidence type="ECO:0000313" key="10">
    <source>
        <dbReference type="Proteomes" id="UP001219525"/>
    </source>
</evidence>
<keyword evidence="4 8" id="KW-0337">GPI-anchor biosynthesis</keyword>
<feature type="transmembrane region" description="Helical" evidence="8">
    <location>
        <begin position="240"/>
        <end position="259"/>
    </location>
</feature>
<feature type="transmembrane region" description="Helical" evidence="8">
    <location>
        <begin position="489"/>
        <end position="507"/>
    </location>
</feature>
<keyword evidence="7 8" id="KW-0472">Membrane</keyword>
<feature type="transmembrane region" description="Helical" evidence="8">
    <location>
        <begin position="462"/>
        <end position="483"/>
    </location>
</feature>
<evidence type="ECO:0000256" key="4">
    <source>
        <dbReference type="ARBA" id="ARBA00022502"/>
    </source>
</evidence>
<feature type="transmembrane region" description="Helical" evidence="8">
    <location>
        <begin position="52"/>
        <end position="69"/>
    </location>
</feature>
<dbReference type="GO" id="GO:0005789">
    <property type="term" value="C:endoplasmic reticulum membrane"/>
    <property type="evidence" value="ECO:0007669"/>
    <property type="project" value="UniProtKB-SubCell"/>
</dbReference>
<dbReference type="GO" id="GO:0032216">
    <property type="term" value="F:glucosaminyl-phosphatidylinositol O-acyltransferase activity"/>
    <property type="evidence" value="ECO:0007669"/>
    <property type="project" value="TreeGrafter"/>
</dbReference>
<reference evidence="9" key="1">
    <citation type="submission" date="2023-03" db="EMBL/GenBank/DDBJ databases">
        <title>Massive genome expansion in bonnet fungi (Mycena s.s.) driven by repeated elements and novel gene families across ecological guilds.</title>
        <authorList>
            <consortium name="Lawrence Berkeley National Laboratory"/>
            <person name="Harder C.B."/>
            <person name="Miyauchi S."/>
            <person name="Viragh M."/>
            <person name="Kuo A."/>
            <person name="Thoen E."/>
            <person name="Andreopoulos B."/>
            <person name="Lu D."/>
            <person name="Skrede I."/>
            <person name="Drula E."/>
            <person name="Henrissat B."/>
            <person name="Morin E."/>
            <person name="Kohler A."/>
            <person name="Barry K."/>
            <person name="LaButti K."/>
            <person name="Morin E."/>
            <person name="Salamov A."/>
            <person name="Lipzen A."/>
            <person name="Mereny Z."/>
            <person name="Hegedus B."/>
            <person name="Baldrian P."/>
            <person name="Stursova M."/>
            <person name="Weitz H."/>
            <person name="Taylor A."/>
            <person name="Grigoriev I.V."/>
            <person name="Nagy L.G."/>
            <person name="Martin F."/>
            <person name="Kauserud H."/>
        </authorList>
    </citation>
    <scope>NUCLEOTIDE SEQUENCE</scope>
    <source>
        <strain evidence="9">9144</strain>
    </source>
</reference>
<dbReference type="Proteomes" id="UP001219525">
    <property type="component" value="Unassembled WGS sequence"/>
</dbReference>
<evidence type="ECO:0000256" key="1">
    <source>
        <dbReference type="ARBA" id="ARBA00004141"/>
    </source>
</evidence>
<evidence type="ECO:0000256" key="7">
    <source>
        <dbReference type="ARBA" id="ARBA00023136"/>
    </source>
</evidence>
<dbReference type="Pfam" id="PF06423">
    <property type="entry name" value="GWT1"/>
    <property type="match status" value="1"/>
</dbReference>
<dbReference type="InterPro" id="IPR009447">
    <property type="entry name" value="PIGW/GWT1"/>
</dbReference>
<comment type="function">
    <text evidence="8">A acetyltransferase, which acetylates the inositol ring of phosphatidylinositol during biosynthesis of GPI-anchor.</text>
</comment>
<feature type="transmembrane region" description="Helical" evidence="8">
    <location>
        <begin position="75"/>
        <end position="92"/>
    </location>
</feature>
<comment type="similarity">
    <text evidence="3 8">Belongs to the PIGW family.</text>
</comment>
<dbReference type="PIRSF" id="PIRSF017321">
    <property type="entry name" value="GWT1"/>
    <property type="match status" value="1"/>
</dbReference>
<dbReference type="PANTHER" id="PTHR20661">
    <property type="entry name" value="PHOSPHATIDYLINOSITOL-GLYCAN BIOSYNTHESIS CLASS W PROTEIN"/>
    <property type="match status" value="1"/>
</dbReference>
<accession>A0AAD6YQQ2</accession>
<evidence type="ECO:0000256" key="2">
    <source>
        <dbReference type="ARBA" id="ARBA00004687"/>
    </source>
</evidence>
<evidence type="ECO:0000256" key="6">
    <source>
        <dbReference type="ARBA" id="ARBA00022989"/>
    </source>
</evidence>
<evidence type="ECO:0000256" key="5">
    <source>
        <dbReference type="ARBA" id="ARBA00022692"/>
    </source>
</evidence>
<proteinExistence type="inferred from homology"/>
<dbReference type="GO" id="GO:0006506">
    <property type="term" value="P:GPI anchor biosynthetic process"/>
    <property type="evidence" value="ECO:0007669"/>
    <property type="project" value="UniProtKB-KW"/>
</dbReference>
<dbReference type="AlphaFoldDB" id="A0AAD6YQQ2"/>
<dbReference type="EMBL" id="JARJCW010000003">
    <property type="protein sequence ID" value="KAJ7226797.1"/>
    <property type="molecule type" value="Genomic_DNA"/>
</dbReference>
<comment type="subcellular location">
    <subcellularLocation>
        <location evidence="8">Endoplasmic reticulum membrane</location>
        <topology evidence="8">Multi-pass membrane protein</topology>
    </subcellularLocation>
    <subcellularLocation>
        <location evidence="1">Membrane</location>
        <topology evidence="1">Multi-pass membrane protein</topology>
    </subcellularLocation>
</comment>
<comment type="caution">
    <text evidence="9">The sequence shown here is derived from an EMBL/GenBank/DDBJ whole genome shotgun (WGS) entry which is preliminary data.</text>
</comment>
<keyword evidence="5 8" id="KW-0812">Transmembrane</keyword>
<evidence type="ECO:0000256" key="3">
    <source>
        <dbReference type="ARBA" id="ARBA00007559"/>
    </source>
</evidence>
<feature type="transmembrane region" description="Helical" evidence="8">
    <location>
        <begin position="308"/>
        <end position="329"/>
    </location>
</feature>
<dbReference type="GO" id="GO:0072659">
    <property type="term" value="P:protein localization to plasma membrane"/>
    <property type="evidence" value="ECO:0007669"/>
    <property type="project" value="TreeGrafter"/>
</dbReference>
<protein>
    <recommendedName>
        <fullName evidence="8">GPI-anchored wall transfer protein</fullName>
        <ecNumber evidence="8">2.3.-.-</ecNumber>
    </recommendedName>
</protein>
<keyword evidence="8" id="KW-0808">Transferase</keyword>
<keyword evidence="10" id="KW-1185">Reference proteome</keyword>
<feature type="transmembrane region" description="Helical" evidence="8">
    <location>
        <begin position="392"/>
        <end position="416"/>
    </location>
</feature>
<keyword evidence="6 8" id="KW-1133">Transmembrane helix</keyword>
<comment type="pathway">
    <text evidence="2 8">Glycolipid biosynthesis; glycosylphosphatidylinositol-anchor biosynthesis.</text>
</comment>
<name>A0AAD6YQQ2_9AGAR</name>